<evidence type="ECO:0000256" key="7">
    <source>
        <dbReference type="ARBA" id="ARBA00022918"/>
    </source>
</evidence>
<evidence type="ECO:0000313" key="10">
    <source>
        <dbReference type="EMBL" id="NWZ16603.1"/>
    </source>
</evidence>
<dbReference type="PANTHER" id="PTHR41694:SF3">
    <property type="entry name" value="RNA-DIRECTED DNA POLYMERASE-RELATED"/>
    <property type="match status" value="1"/>
</dbReference>
<dbReference type="PROSITE" id="PS50876">
    <property type="entry name" value="ZF_INTEGRASE"/>
    <property type="match status" value="1"/>
</dbReference>
<dbReference type="AlphaFoldDB" id="A0A7K7KDV8"/>
<dbReference type="GO" id="GO:0016787">
    <property type="term" value="F:hydrolase activity"/>
    <property type="evidence" value="ECO:0007669"/>
    <property type="project" value="UniProtKB-KW"/>
</dbReference>
<evidence type="ECO:0000256" key="5">
    <source>
        <dbReference type="ARBA" id="ARBA00022759"/>
    </source>
</evidence>
<keyword evidence="7" id="KW-0695">RNA-directed DNA polymerase</keyword>
<keyword evidence="3" id="KW-0540">Nuclease</keyword>
<dbReference type="GO" id="GO:0004519">
    <property type="term" value="F:endonuclease activity"/>
    <property type="evidence" value="ECO:0007669"/>
    <property type="project" value="UniProtKB-KW"/>
</dbReference>
<evidence type="ECO:0000259" key="9">
    <source>
        <dbReference type="PROSITE" id="PS50876"/>
    </source>
</evidence>
<gene>
    <name evidence="10" type="primary">Hervk_1</name>
    <name evidence="10" type="ORF">AGEPHO_R15272</name>
</gene>
<evidence type="ECO:0000313" key="11">
    <source>
        <dbReference type="Proteomes" id="UP000521525"/>
    </source>
</evidence>
<feature type="non-terminal residue" evidence="10">
    <location>
        <position position="84"/>
    </location>
</feature>
<dbReference type="Proteomes" id="UP000521525">
    <property type="component" value="Unassembled WGS sequence"/>
</dbReference>
<dbReference type="GO" id="GO:0035613">
    <property type="term" value="F:RNA stem-loop binding"/>
    <property type="evidence" value="ECO:0007669"/>
    <property type="project" value="TreeGrafter"/>
</dbReference>
<keyword evidence="1" id="KW-0808">Transferase</keyword>
<evidence type="ECO:0000256" key="4">
    <source>
        <dbReference type="ARBA" id="ARBA00022723"/>
    </source>
</evidence>
<reference evidence="10 11" key="1">
    <citation type="submission" date="2019-09" db="EMBL/GenBank/DDBJ databases">
        <title>Bird 10,000 Genomes (B10K) Project - Family phase.</title>
        <authorList>
            <person name="Zhang G."/>
        </authorList>
    </citation>
    <scope>NUCLEOTIDE SEQUENCE [LARGE SCALE GENOMIC DNA]</scope>
    <source>
        <strain evidence="10">OUT-0050</strain>
        <tissue evidence="10">Muscle</tissue>
    </source>
</reference>
<dbReference type="SUPFAM" id="SSF56672">
    <property type="entry name" value="DNA/RNA polymerases"/>
    <property type="match status" value="1"/>
</dbReference>
<dbReference type="EMBL" id="VZSP01002887">
    <property type="protein sequence ID" value="NWZ16603.1"/>
    <property type="molecule type" value="Genomic_DNA"/>
</dbReference>
<protein>
    <submittedName>
        <fullName evidence="10">PO113 protein</fullName>
    </submittedName>
</protein>
<feature type="non-terminal residue" evidence="10">
    <location>
        <position position="1"/>
    </location>
</feature>
<name>A0A7K7KDV8_AGEPH</name>
<dbReference type="InterPro" id="IPR043502">
    <property type="entry name" value="DNA/RNA_pol_sf"/>
</dbReference>
<keyword evidence="11" id="KW-1185">Reference proteome</keyword>
<keyword evidence="8" id="KW-0862">Zinc</keyword>
<keyword evidence="4" id="KW-0479">Metal-binding</keyword>
<evidence type="ECO:0000256" key="6">
    <source>
        <dbReference type="ARBA" id="ARBA00022801"/>
    </source>
</evidence>
<evidence type="ECO:0000256" key="1">
    <source>
        <dbReference type="ARBA" id="ARBA00022679"/>
    </source>
</evidence>
<keyword evidence="8" id="KW-0863">Zinc-finger</keyword>
<proteinExistence type="predicted"/>
<accession>A0A7K7KDV8</accession>
<dbReference type="InterPro" id="IPR003308">
    <property type="entry name" value="Integrase_Zn-bd_dom_N"/>
</dbReference>
<dbReference type="GO" id="GO:0008270">
    <property type="term" value="F:zinc ion binding"/>
    <property type="evidence" value="ECO:0007669"/>
    <property type="project" value="UniProtKB-KW"/>
</dbReference>
<keyword evidence="5" id="KW-0255">Endonuclease</keyword>
<dbReference type="InterPro" id="IPR017856">
    <property type="entry name" value="Integrase-like_N"/>
</dbReference>
<dbReference type="GO" id="GO:0003964">
    <property type="term" value="F:RNA-directed DNA polymerase activity"/>
    <property type="evidence" value="ECO:0007669"/>
    <property type="project" value="UniProtKB-KW"/>
</dbReference>
<dbReference type="Gene3D" id="1.10.10.200">
    <property type="match status" value="1"/>
</dbReference>
<evidence type="ECO:0000256" key="8">
    <source>
        <dbReference type="PROSITE-ProRule" id="PRU00450"/>
    </source>
</evidence>
<dbReference type="Pfam" id="PF02022">
    <property type="entry name" value="Integrase_Zn"/>
    <property type="match status" value="1"/>
</dbReference>
<keyword evidence="6" id="KW-0378">Hydrolase</keyword>
<evidence type="ECO:0000256" key="3">
    <source>
        <dbReference type="ARBA" id="ARBA00022722"/>
    </source>
</evidence>
<comment type="caution">
    <text evidence="10">The sequence shown here is derived from an EMBL/GenBank/DDBJ whole genome shotgun (WGS) entry which is preliminary data.</text>
</comment>
<organism evidence="10 11">
    <name type="scientific">Agelaius phoeniceus</name>
    <name type="common">Red-winged blackbird</name>
    <name type="synonym">Oriolus phoeniceus</name>
    <dbReference type="NCBI Taxonomy" id="39638"/>
    <lineage>
        <taxon>Eukaryota</taxon>
        <taxon>Metazoa</taxon>
        <taxon>Chordata</taxon>
        <taxon>Craniata</taxon>
        <taxon>Vertebrata</taxon>
        <taxon>Euteleostomi</taxon>
        <taxon>Archelosauria</taxon>
        <taxon>Archosauria</taxon>
        <taxon>Dinosauria</taxon>
        <taxon>Saurischia</taxon>
        <taxon>Theropoda</taxon>
        <taxon>Coelurosauria</taxon>
        <taxon>Aves</taxon>
        <taxon>Neognathae</taxon>
        <taxon>Neoaves</taxon>
        <taxon>Telluraves</taxon>
        <taxon>Australaves</taxon>
        <taxon>Passeriformes</taxon>
        <taxon>Passeroidea</taxon>
        <taxon>Icteridae</taxon>
        <taxon>Agelaius</taxon>
    </lineage>
</organism>
<sequence>MEALQPGLPNPAMLPEHWHLLIVELKDCFFTLSLHPNNTQQFAFTTQEAHATFYQNAQRLHKQFSITIKEAKEIIRACPTCSHH</sequence>
<feature type="domain" description="Integrase-type" evidence="9">
    <location>
        <begin position="41"/>
        <end position="82"/>
    </location>
</feature>
<dbReference type="PANTHER" id="PTHR41694">
    <property type="entry name" value="ENDOGENOUS RETROVIRUS GROUP K MEMBER POL PROTEIN"/>
    <property type="match status" value="1"/>
</dbReference>
<keyword evidence="2" id="KW-0548">Nucleotidyltransferase</keyword>
<evidence type="ECO:0000256" key="2">
    <source>
        <dbReference type="ARBA" id="ARBA00022695"/>
    </source>
</evidence>
<dbReference type="SUPFAM" id="SSF46919">
    <property type="entry name" value="N-terminal Zn binding domain of HIV integrase"/>
    <property type="match status" value="1"/>
</dbReference>